<dbReference type="OrthoDB" id="5501619at2"/>
<dbReference type="InterPro" id="IPR050879">
    <property type="entry name" value="Acyltransferase_3"/>
</dbReference>
<feature type="transmembrane region" description="Helical" evidence="1">
    <location>
        <begin position="62"/>
        <end position="78"/>
    </location>
</feature>
<name>B8DIX5_NITV9</name>
<protein>
    <submittedName>
        <fullName evidence="3">Acyltransferase 3</fullName>
    </submittedName>
</protein>
<dbReference type="PANTHER" id="PTHR23028:SF53">
    <property type="entry name" value="ACYL_TRANSF_3 DOMAIN-CONTAINING PROTEIN"/>
    <property type="match status" value="1"/>
</dbReference>
<feature type="domain" description="Acyltransferase 3" evidence="2">
    <location>
        <begin position="22"/>
        <end position="346"/>
    </location>
</feature>
<feature type="transmembrane region" description="Helical" evidence="1">
    <location>
        <begin position="144"/>
        <end position="164"/>
    </location>
</feature>
<evidence type="ECO:0000259" key="2">
    <source>
        <dbReference type="Pfam" id="PF01757"/>
    </source>
</evidence>
<feature type="transmembrane region" description="Helical" evidence="1">
    <location>
        <begin position="176"/>
        <end position="195"/>
    </location>
</feature>
<dbReference type="EMBL" id="CP001197">
    <property type="protein sequence ID" value="ACL09636.1"/>
    <property type="molecule type" value="Genomic_DNA"/>
</dbReference>
<feature type="transmembrane region" description="Helical" evidence="1">
    <location>
        <begin position="326"/>
        <end position="347"/>
    </location>
</feature>
<feature type="transmembrane region" description="Helical" evidence="1">
    <location>
        <begin position="215"/>
        <end position="234"/>
    </location>
</feature>
<dbReference type="GO" id="GO:0016747">
    <property type="term" value="F:acyltransferase activity, transferring groups other than amino-acyl groups"/>
    <property type="evidence" value="ECO:0007669"/>
    <property type="project" value="InterPro"/>
</dbReference>
<keyword evidence="1" id="KW-1133">Transmembrane helix</keyword>
<accession>B8DIX5</accession>
<sequence length="363" mass="41380">MLNWWVSALWSTVVSPSRDTGYLTGLRAYAAFAVVAIHTGLGGIGGLGAFFSNLVNHGKHGVPLFFVLSGYTIALSIYKSDKFSYALYWRRRCSRILPLYFGLIVFLFLIGYEGSYWAKELDAPNDFFSLVAHVFFLNVYLSQYSNNIIGVEWSIPVEFFYYTIIPSMAFLAKKPFGWVLLCVFAYVFSRFGLILPSPFADGSEYRYLAWGWQPFRYVWCFVLGVCLASLCTHLDVVKRAFEHSILTVLILIVFVVYVYHVHEGSLVFYTLISCGLIITSGRCNKVACFLFENNVALYLGNISFSLYLLHYPVMKMMYSSAYGNSLTRFAVYIVALFAVATLSYVFIEYPFFHRKTKQRALGL</sequence>
<evidence type="ECO:0000313" key="3">
    <source>
        <dbReference type="EMBL" id="ACL09636.1"/>
    </source>
</evidence>
<dbReference type="GO" id="GO:0016020">
    <property type="term" value="C:membrane"/>
    <property type="evidence" value="ECO:0007669"/>
    <property type="project" value="TreeGrafter"/>
</dbReference>
<dbReference type="InterPro" id="IPR002656">
    <property type="entry name" value="Acyl_transf_3_dom"/>
</dbReference>
<proteinExistence type="predicted"/>
<keyword evidence="3" id="KW-0808">Transferase</keyword>
<organism evidence="3">
    <name type="scientific">Nitratidesulfovibrio vulgaris (strain DSM 19637 / Miyazaki F)</name>
    <name type="common">Desulfovibrio vulgaris</name>
    <dbReference type="NCBI Taxonomy" id="883"/>
    <lineage>
        <taxon>Bacteria</taxon>
        <taxon>Pseudomonadati</taxon>
        <taxon>Thermodesulfobacteriota</taxon>
        <taxon>Desulfovibrionia</taxon>
        <taxon>Desulfovibrionales</taxon>
        <taxon>Desulfovibrionaceae</taxon>
        <taxon>Nitratidesulfovibrio</taxon>
    </lineage>
</organism>
<evidence type="ECO:0000256" key="1">
    <source>
        <dbReference type="SAM" id="Phobius"/>
    </source>
</evidence>
<dbReference type="HOGENOM" id="CLU_005679_2_2_7"/>
<feature type="transmembrane region" description="Helical" evidence="1">
    <location>
        <begin position="266"/>
        <end position="283"/>
    </location>
</feature>
<feature type="transmembrane region" description="Helical" evidence="1">
    <location>
        <begin position="99"/>
        <end position="118"/>
    </location>
</feature>
<dbReference type="eggNOG" id="COG1835">
    <property type="taxonomic scope" value="Bacteria"/>
</dbReference>
<keyword evidence="1" id="KW-0472">Membrane</keyword>
<dbReference type="KEGG" id="dvm:DvMF_2697"/>
<dbReference type="GO" id="GO:0000271">
    <property type="term" value="P:polysaccharide biosynthetic process"/>
    <property type="evidence" value="ECO:0007669"/>
    <property type="project" value="TreeGrafter"/>
</dbReference>
<reference evidence="3" key="1">
    <citation type="submission" date="2008-10" db="EMBL/GenBank/DDBJ databases">
        <title>Complete sequence of Desulfovibrio vulgaris str. 'Miyazaki F'.</title>
        <authorList>
            <person name="Lucas S."/>
            <person name="Copeland A."/>
            <person name="Lapidus A."/>
            <person name="Glavina del Rio T."/>
            <person name="Dalin E."/>
            <person name="Tice H."/>
            <person name="Bruce D."/>
            <person name="Goodwin L."/>
            <person name="Pitluck S."/>
            <person name="Sims D."/>
            <person name="Brettin T."/>
            <person name="Detter J.C."/>
            <person name="Han C."/>
            <person name="Larimer F."/>
            <person name="Land M."/>
            <person name="Hauser L."/>
            <person name="Kyrpides N."/>
            <person name="Mikhailova N."/>
            <person name="Hazen T.C."/>
            <person name="Richardson P."/>
        </authorList>
    </citation>
    <scope>NUCLEOTIDE SEQUENCE</scope>
    <source>
        <strain evidence="3">Miyazaki F</strain>
    </source>
</reference>
<dbReference type="AlphaFoldDB" id="B8DIX5"/>
<feature type="transmembrane region" description="Helical" evidence="1">
    <location>
        <begin position="28"/>
        <end position="50"/>
    </location>
</feature>
<keyword evidence="1" id="KW-0812">Transmembrane</keyword>
<feature type="transmembrane region" description="Helical" evidence="1">
    <location>
        <begin position="295"/>
        <end position="314"/>
    </location>
</feature>
<dbReference type="STRING" id="883.DvMF_2697"/>
<dbReference type="Pfam" id="PF01757">
    <property type="entry name" value="Acyl_transf_3"/>
    <property type="match status" value="1"/>
</dbReference>
<dbReference type="PANTHER" id="PTHR23028">
    <property type="entry name" value="ACETYLTRANSFERASE"/>
    <property type="match status" value="1"/>
</dbReference>
<feature type="transmembrane region" description="Helical" evidence="1">
    <location>
        <begin position="241"/>
        <end position="260"/>
    </location>
</feature>
<keyword evidence="3" id="KW-0012">Acyltransferase</keyword>
<gene>
    <name evidence="3" type="ordered locus">DvMF_2697</name>
</gene>